<organism evidence="1 2">
    <name type="scientific">Flammeovirga yaeyamensis</name>
    <dbReference type="NCBI Taxonomy" id="367791"/>
    <lineage>
        <taxon>Bacteria</taxon>
        <taxon>Pseudomonadati</taxon>
        <taxon>Bacteroidota</taxon>
        <taxon>Cytophagia</taxon>
        <taxon>Cytophagales</taxon>
        <taxon>Flammeovirgaceae</taxon>
        <taxon>Flammeovirga</taxon>
    </lineage>
</organism>
<dbReference type="SUPFAM" id="SSF55874">
    <property type="entry name" value="ATPase domain of HSP90 chaperone/DNA topoisomerase II/histidine kinase"/>
    <property type="match status" value="1"/>
</dbReference>
<dbReference type="NCBIfam" id="NF047352">
    <property type="entry name" value="P_loop_sacsin"/>
    <property type="match status" value="1"/>
</dbReference>
<gene>
    <name evidence="1" type="ORF">KMW28_12775</name>
</gene>
<proteinExistence type="predicted"/>
<dbReference type="RefSeq" id="WP_169663079.1">
    <property type="nucleotide sequence ID" value="NZ_CP076132.1"/>
</dbReference>
<reference evidence="1 2" key="1">
    <citation type="submission" date="2021-05" db="EMBL/GenBank/DDBJ databases">
        <title>Comparative genomic studies on the polysaccharide-degrading batcterial strains of the Flammeovirga genus.</title>
        <authorList>
            <person name="Zewei F."/>
            <person name="Zheng Z."/>
            <person name="Yu L."/>
            <person name="Ruyue G."/>
            <person name="Yanhong M."/>
            <person name="Yuanyuan C."/>
            <person name="Jingyan G."/>
            <person name="Wenjun H."/>
        </authorList>
    </citation>
    <scope>NUCLEOTIDE SEQUENCE [LARGE SCALE GENOMIC DNA]</scope>
    <source>
        <strain evidence="1 2">NBRC:100898</strain>
    </source>
</reference>
<protein>
    <recommendedName>
        <fullName evidence="3">Protein NO VEIN C-terminal domain-containing protein</fullName>
    </recommendedName>
</protein>
<dbReference type="KEGG" id="fya:KMW28_12775"/>
<dbReference type="InterPro" id="IPR036890">
    <property type="entry name" value="HATPase_C_sf"/>
</dbReference>
<dbReference type="Proteomes" id="UP000678679">
    <property type="component" value="Chromosome 1"/>
</dbReference>
<dbReference type="EMBL" id="CP076132">
    <property type="protein sequence ID" value="QWG00527.1"/>
    <property type="molecule type" value="Genomic_DNA"/>
</dbReference>
<evidence type="ECO:0000313" key="2">
    <source>
        <dbReference type="Proteomes" id="UP000678679"/>
    </source>
</evidence>
<accession>A0AAX1MZL2</accession>
<sequence length="1400" mass="163948">MQTKLITDIFNRHHHYYMSVGAETISQQSGNIEQVIADYQGRVIYELLQNAFDKAEKNIKVIVEEDRLLIMNDGEKFTYNLNHDYAGKDDHLSSRCDFQSLCSISTSSKLTSENIGNKGVGFKSVFSITKDEKVNVHTQGIIKNGTKEIQSRVSFCLYDVFRTLNQIPKGFDSELLKVLAKQIDRLHKERADRGVPGYYYPIPIDLPSTDIDKYYGEGFVTIIEIPFANADQVNLLIDEIKNIHFNFVQLKYEKNFIIEFVPSEESSFQKNVGKSSNFFSTSVKGEKLNQLAKEAAVEIQGDQKIGIYFKSKEEIEEGKESYLYNYLPTQQNSFFKYVDFHADFHTSVDRKSIEFDEKTKIGRYNKALLRCCLEFYFQLIAQKAKIEGCDFHLQYLDNKIQDVKNLNFLWSHLLLNNTDDIKVPVREILGFNDTYVNGWNKDDRNKYVVITDIISDLAKENLNNDFERSHFLEAIIGFIHAFTFDRNTQHRRSEIFKKELAYKLKQKKVKLFPSIILVENKEILFNDSTKENIKIPQFVDATITSFRINDDVFRKALGVKEYNNPYEVLKYFRQVSIKGEISSELISEEQQIELIKSVYQFFKRKTDNIVSFVHRYKHYLDSNDRENNVIRNHAAFSVSTIYLKINDGTYLPAQLCQYKELDVQFLQRQLEVNEEQLKSFVMYLGVNTINSTIVCDGNLWKRKMLLNRKTDQLPKPVKQNAVEQMKSEDILPNIRYISKNNDVHPSLINYNNYSFFETVGNREIRKQLTPLKVGDYNSFPREFKQILFSFLTTSEKTKTNPGEVARFYTSNLFHAFNTKDFNQYLVVKNEQYKWVNDTNFHVAKNREDYHLYKKNADFDVLCFFNTKELSEGDPLKEKVLSVSLNAIEGKNEIDITSNFKSEYVNYVPFILLDISQSDTHISDRNYLINNHLIENLRSEWDELKIIEKEDLTARYNLLDKVIEVETDYLFDNKILYLDRSITNTKKAEAIAQHLFNLKGIKDRIELVFFNGNYEDILMQYDQEEINQIKKSWNNNYQEIENEFYSIILNDHEIKKLHSSWFVYNKDFQSELLIQRDKNNTLKDLENKIREVQIDSKFNELFGNFKLNIDRSHIVSMGTQVLSTLHDLKLDDEIEYVEKLTQKLGVELELRKLMSKYCVVNEKNEELEKELVQKNKIKDILDNYSKQKDRIVEDHLTLGTSNITQEVVSISNKKIFKGNSLRGQILEQMGVLGEETVLMYYIDEFLTLDVEEKKKGIEEVYQKSIKLGATLKESIKEECLTNINNTEVLREKLISLFYITMHHKFSYFDLLVYDNGTPTLIEVKKSSSGRDFFMSIAEVNAARANEHYEIVINSKNKLYFIGNPIKSIEEHISTIKSSSFSLTPRNYKIEIDKSVFTQNKE</sequence>
<evidence type="ECO:0008006" key="3">
    <source>
        <dbReference type="Google" id="ProtNLM"/>
    </source>
</evidence>
<keyword evidence="2" id="KW-1185">Reference proteome</keyword>
<evidence type="ECO:0000313" key="1">
    <source>
        <dbReference type="EMBL" id="QWG00527.1"/>
    </source>
</evidence>
<name>A0AAX1MZL2_9BACT</name>